<evidence type="ECO:0000256" key="1">
    <source>
        <dbReference type="SAM" id="MobiDB-lite"/>
    </source>
</evidence>
<dbReference type="InterPro" id="IPR035217">
    <property type="entry name" value="DUF5453"/>
</dbReference>
<keyword evidence="2" id="KW-1133">Transmembrane helix</keyword>
<feature type="transmembrane region" description="Helical" evidence="2">
    <location>
        <begin position="135"/>
        <end position="162"/>
    </location>
</feature>
<dbReference type="Proteomes" id="UP000018735">
    <property type="component" value="Chromosome"/>
</dbReference>
<dbReference type="EMBL" id="CP006916">
    <property type="protein sequence ID" value="AHB99770.1"/>
    <property type="molecule type" value="Genomic_DNA"/>
</dbReference>
<dbReference type="eggNOG" id="ENOG5030N2H">
    <property type="taxonomic scope" value="Bacteria"/>
</dbReference>
<feature type="transmembrane region" description="Helical" evidence="2">
    <location>
        <begin position="89"/>
        <end position="115"/>
    </location>
</feature>
<dbReference type="AlphaFoldDB" id="A0A0F6CKZ8"/>
<dbReference type="HOGENOM" id="CLU_1359142_0_0_14"/>
<feature type="region of interest" description="Disordered" evidence="1">
    <location>
        <begin position="195"/>
        <end position="218"/>
    </location>
</feature>
<sequence>MMKWKKWRNHYITFLANLFVFIGFSINAILLREINPIDNSRVALSSEIMIITALIGGLLGIAFIGFDIKFFIKDFFYQKFHYDKKYTRMYIGGISVYLFNIILGMLFVVLSVYFYRQADLTNANSVVTNFTITRNLIYISIGITSAITIVNFVIIRLARLFIEQTLDKRKNNTDENLKPVNSDDKSVIISFDQNNNLVKEQPVGQKDDQKPSGGLSEL</sequence>
<evidence type="ECO:0000313" key="3">
    <source>
        <dbReference type="EMBL" id="AHB99770.1"/>
    </source>
</evidence>
<dbReference type="KEGG" id="mgz:GCW_02875"/>
<feature type="transmembrane region" description="Helical" evidence="2">
    <location>
        <begin position="43"/>
        <end position="68"/>
    </location>
</feature>
<protein>
    <submittedName>
        <fullName evidence="3">ER membrane protein SH3, eukaryotic protein</fullName>
    </submittedName>
</protein>
<accession>A0A0F6CKZ8</accession>
<dbReference type="Pfam" id="PF17534">
    <property type="entry name" value="DUF5453"/>
    <property type="match status" value="1"/>
</dbReference>
<organism evidence="3 4">
    <name type="scientific">Mycoplasmoides gallisepticum S6</name>
    <dbReference type="NCBI Taxonomy" id="1006581"/>
    <lineage>
        <taxon>Bacteria</taxon>
        <taxon>Bacillati</taxon>
        <taxon>Mycoplasmatota</taxon>
        <taxon>Mycoplasmoidales</taxon>
        <taxon>Mycoplasmoidaceae</taxon>
        <taxon>Mycoplasmoides</taxon>
    </lineage>
</organism>
<evidence type="ECO:0000313" key="4">
    <source>
        <dbReference type="Proteomes" id="UP000018735"/>
    </source>
</evidence>
<dbReference type="RefSeq" id="WP_023893704.1">
    <property type="nucleotide sequence ID" value="NC_023030.2"/>
</dbReference>
<keyword evidence="2" id="KW-0472">Membrane</keyword>
<evidence type="ECO:0000256" key="2">
    <source>
        <dbReference type="SAM" id="Phobius"/>
    </source>
</evidence>
<gene>
    <name evidence="3" type="ORF">GCW_02875</name>
</gene>
<feature type="transmembrane region" description="Helical" evidence="2">
    <location>
        <begin position="12"/>
        <end position="31"/>
    </location>
</feature>
<name>A0A0F6CKZ8_MYCGL</name>
<reference evidence="3 4" key="1">
    <citation type="journal article" date="2011" name="PLoS ONE">
        <title>Core proteome of the minimal cell: comparative proteomics of three mollicute species.</title>
        <authorList>
            <person name="Fisunov G.Y."/>
            <person name="Alexeev D.G."/>
            <person name="Bazaleev N.A."/>
            <person name="Ladygina V.G."/>
            <person name="Galyamina M.A."/>
            <person name="Kondratov I.G."/>
            <person name="Zhukova N.A."/>
            <person name="Serebryakova M.V."/>
            <person name="Demina I.A."/>
            <person name="Govorun V.M."/>
        </authorList>
    </citation>
    <scope>NUCLEOTIDE SEQUENCE [LARGE SCALE GENOMIC DNA]</scope>
    <source>
        <strain evidence="3 4">S6</strain>
    </source>
</reference>
<keyword evidence="2" id="KW-0812">Transmembrane</keyword>
<proteinExistence type="predicted"/>